<dbReference type="PROSITE" id="PS51968">
    <property type="entry name" value="GRH_CP2_DB"/>
    <property type="match status" value="1"/>
</dbReference>
<feature type="compositionally biased region" description="Low complexity" evidence="2">
    <location>
        <begin position="41"/>
        <end position="54"/>
    </location>
</feature>
<evidence type="ECO:0000313" key="5">
    <source>
        <dbReference type="Proteomes" id="UP000887116"/>
    </source>
</evidence>
<evidence type="ECO:0000313" key="4">
    <source>
        <dbReference type="EMBL" id="GFQ79497.1"/>
    </source>
</evidence>
<keyword evidence="1" id="KW-0238">DNA-binding</keyword>
<organism evidence="4 5">
    <name type="scientific">Trichonephila clavata</name>
    <name type="common">Joro spider</name>
    <name type="synonym">Nephila clavata</name>
    <dbReference type="NCBI Taxonomy" id="2740835"/>
    <lineage>
        <taxon>Eukaryota</taxon>
        <taxon>Metazoa</taxon>
        <taxon>Ecdysozoa</taxon>
        <taxon>Arthropoda</taxon>
        <taxon>Chelicerata</taxon>
        <taxon>Arachnida</taxon>
        <taxon>Araneae</taxon>
        <taxon>Araneomorphae</taxon>
        <taxon>Entelegynae</taxon>
        <taxon>Araneoidea</taxon>
        <taxon>Nephilidae</taxon>
        <taxon>Trichonephila</taxon>
    </lineage>
</organism>
<evidence type="ECO:0000256" key="2">
    <source>
        <dbReference type="SAM" id="MobiDB-lite"/>
    </source>
</evidence>
<evidence type="ECO:0000256" key="1">
    <source>
        <dbReference type="PROSITE-ProRule" id="PRU01313"/>
    </source>
</evidence>
<dbReference type="OrthoDB" id="7680836at2759"/>
<dbReference type="Pfam" id="PF04516">
    <property type="entry name" value="CP2"/>
    <property type="match status" value="1"/>
</dbReference>
<sequence length="185" mass="21393">MINGIKNISLFKFFITCCPSNQIFDYSDLSQTQNILQTDIAPSRPASSQSGSSRRSWHDYGRNAELDKVQIPKIHSDVGFRYFLESPISTSQRREDDRITYINKGQFYGITLEFTPDPAKPLKSSTVKHAFRIFNNHLTSDSDEDVKRNDKIFPDEYRCFYRDTSLKGQIVVSESWGKRSLNEDM</sequence>
<dbReference type="PANTHER" id="PTHR11037">
    <property type="entry name" value="TRANSCRIPTION FACTOR CP2"/>
    <property type="match status" value="1"/>
</dbReference>
<dbReference type="InterPro" id="IPR007604">
    <property type="entry name" value="CP2"/>
</dbReference>
<evidence type="ECO:0000259" key="3">
    <source>
        <dbReference type="PROSITE" id="PS51968"/>
    </source>
</evidence>
<dbReference type="GO" id="GO:0005634">
    <property type="term" value="C:nucleus"/>
    <property type="evidence" value="ECO:0007669"/>
    <property type="project" value="UniProtKB-SubCell"/>
</dbReference>
<name>A0A8X6FH58_TRICU</name>
<keyword evidence="1" id="KW-0539">Nucleus</keyword>
<dbReference type="GO" id="GO:0001228">
    <property type="term" value="F:DNA-binding transcription activator activity, RNA polymerase II-specific"/>
    <property type="evidence" value="ECO:0007669"/>
    <property type="project" value="TreeGrafter"/>
</dbReference>
<feature type="region of interest" description="Disordered" evidence="2">
    <location>
        <begin position="38"/>
        <end position="57"/>
    </location>
</feature>
<dbReference type="PANTHER" id="PTHR11037:SF20">
    <property type="entry name" value="PROTEIN GRAINYHEAD"/>
    <property type="match status" value="1"/>
</dbReference>
<feature type="domain" description="Grh/CP2 DB" evidence="3">
    <location>
        <begin position="76"/>
        <end position="185"/>
    </location>
</feature>
<comment type="caution">
    <text evidence="4">The sequence shown here is derived from an EMBL/GenBank/DDBJ whole genome shotgun (WGS) entry which is preliminary data.</text>
</comment>
<gene>
    <name evidence="4" type="primary">grh</name>
    <name evidence="4" type="ORF">TNCT_148523</name>
</gene>
<reference evidence="4" key="1">
    <citation type="submission" date="2020-07" db="EMBL/GenBank/DDBJ databases">
        <title>Multicomponent nature underlies the extraordinary mechanical properties of spider dragline silk.</title>
        <authorList>
            <person name="Kono N."/>
            <person name="Nakamura H."/>
            <person name="Mori M."/>
            <person name="Yoshida Y."/>
            <person name="Ohtoshi R."/>
            <person name="Malay A.D."/>
            <person name="Moran D.A.P."/>
            <person name="Tomita M."/>
            <person name="Numata K."/>
            <person name="Arakawa K."/>
        </authorList>
    </citation>
    <scope>NUCLEOTIDE SEQUENCE</scope>
</reference>
<proteinExistence type="predicted"/>
<protein>
    <submittedName>
        <fullName evidence="4">Protein grainyhead</fullName>
    </submittedName>
</protein>
<accession>A0A8X6FH58</accession>
<keyword evidence="5" id="KW-1185">Reference proteome</keyword>
<dbReference type="GO" id="GO:0000978">
    <property type="term" value="F:RNA polymerase II cis-regulatory region sequence-specific DNA binding"/>
    <property type="evidence" value="ECO:0007669"/>
    <property type="project" value="TreeGrafter"/>
</dbReference>
<dbReference type="Proteomes" id="UP000887116">
    <property type="component" value="Unassembled WGS sequence"/>
</dbReference>
<dbReference type="InterPro" id="IPR040167">
    <property type="entry name" value="TF_CP2-like"/>
</dbReference>
<comment type="subcellular location">
    <subcellularLocation>
        <location evidence="1">Nucleus</location>
    </subcellularLocation>
</comment>
<dbReference type="EMBL" id="BMAO01032066">
    <property type="protein sequence ID" value="GFQ79497.1"/>
    <property type="molecule type" value="Genomic_DNA"/>
</dbReference>
<dbReference type="AlphaFoldDB" id="A0A8X6FH58"/>